<gene>
    <name evidence="9" type="ORF">KLLA0_E15841g</name>
</gene>
<evidence type="ECO:0000256" key="4">
    <source>
        <dbReference type="ARBA" id="ARBA00023136"/>
    </source>
</evidence>
<keyword evidence="3 7" id="KW-1133">Transmembrane helix</keyword>
<dbReference type="EMBL" id="CR382125">
    <property type="protein sequence ID" value="CAG99751.1"/>
    <property type="molecule type" value="Genomic_DNA"/>
</dbReference>
<evidence type="ECO:0000259" key="8">
    <source>
        <dbReference type="Pfam" id="PF06398"/>
    </source>
</evidence>
<dbReference type="PANTHER" id="PTHR28304">
    <property type="entry name" value="PEROXISOMAL MEMBRANE PROTEIN PEX29"/>
    <property type="match status" value="1"/>
</dbReference>
<dbReference type="PANTHER" id="PTHR28304:SF1">
    <property type="entry name" value="PEROXISOMAL MEMBRANE PROTEIN PEX28"/>
    <property type="match status" value="1"/>
</dbReference>
<dbReference type="FunCoup" id="Q6CN25">
    <property type="interactions" value="31"/>
</dbReference>
<keyword evidence="10" id="KW-1185">Reference proteome</keyword>
<dbReference type="AlphaFoldDB" id="Q6CN25"/>
<dbReference type="Pfam" id="PF06398">
    <property type="entry name" value="Pex24p"/>
    <property type="match status" value="1"/>
</dbReference>
<evidence type="ECO:0000256" key="3">
    <source>
        <dbReference type="ARBA" id="ARBA00022989"/>
    </source>
</evidence>
<name>Q6CN25_KLULA</name>
<dbReference type="Proteomes" id="UP000000598">
    <property type="component" value="Chromosome E"/>
</dbReference>
<dbReference type="STRING" id="284590.Q6CN25"/>
<evidence type="ECO:0000313" key="10">
    <source>
        <dbReference type="Proteomes" id="UP000000598"/>
    </source>
</evidence>
<keyword evidence="5" id="KW-0576">Peroxisome</keyword>
<evidence type="ECO:0000313" key="9">
    <source>
        <dbReference type="EMBL" id="CAG99751.1"/>
    </source>
</evidence>
<comment type="subcellular location">
    <subcellularLocation>
        <location evidence="1">Peroxisome membrane</location>
        <topology evidence="1">Multi-pass membrane protein</topology>
    </subcellularLocation>
</comment>
<evidence type="ECO:0000256" key="1">
    <source>
        <dbReference type="ARBA" id="ARBA00004585"/>
    </source>
</evidence>
<sequence length="547" mass="63964">MEFGHDAKRVSKRSLLGNYLVKKYENVFASIDNAVPPGDREKLLSNKDLVQGIATSLFDATWERFKTMREDDTKTIDDDFQEYINNETDLESNDSFWKDENFRQEYEIRSASSEEEREKPNVKTSLRKQAKDTVEETREHFIDMVIDRLILSILPDELPEREQFSQRVAEPGRRHSQTVSVTIMNKNVRALTSRLGAIFELQDILIRLLTWRNPSGTLLALIAFTQICFNPMLLVILPILYLMFGLMIPGYLHRHPLHRGIYLSKRSYGKSLIKSITTGGNTSKLQLRDSIHEFNYEDIDINDLRKANTVRQSMEFVVNLRDLQNLMSTLVSVIDKMEKFMYGTAGFKNEQYSTVVFLSCFVVLFLLWIITPFINWGLMASLLAWSIMTIIHPRVRPTVFGLLKKEQLDKGKEALRRTERYDILLDEPVETRWVEVFEIQMQGITEQEWSPYMYSTQVFDKSDPYRKSQKPPPGAHSMDDLKPPPTWTFDSNSEWTTDTNVEQWATERGLEMTRIEGDYLVDDQFKRKRLIRKVIRYANPARIPSYR</sequence>
<proteinExistence type="predicted"/>
<reference evidence="9 10" key="1">
    <citation type="journal article" date="2004" name="Nature">
        <title>Genome evolution in yeasts.</title>
        <authorList>
            <consortium name="Genolevures"/>
            <person name="Dujon B."/>
            <person name="Sherman D."/>
            <person name="Fischer G."/>
            <person name="Durrens P."/>
            <person name="Casaregola S."/>
            <person name="Lafontaine I."/>
            <person name="de Montigny J."/>
            <person name="Marck C."/>
            <person name="Neuveglise C."/>
            <person name="Talla E."/>
            <person name="Goffard N."/>
            <person name="Frangeul L."/>
            <person name="Aigle M."/>
            <person name="Anthouard V."/>
            <person name="Babour A."/>
            <person name="Barbe V."/>
            <person name="Barnay S."/>
            <person name="Blanchin S."/>
            <person name="Beckerich J.M."/>
            <person name="Beyne E."/>
            <person name="Bleykasten C."/>
            <person name="Boisrame A."/>
            <person name="Boyer J."/>
            <person name="Cattolico L."/>
            <person name="Confanioleri F."/>
            <person name="de Daruvar A."/>
            <person name="Despons L."/>
            <person name="Fabre E."/>
            <person name="Fairhead C."/>
            <person name="Ferry-Dumazet H."/>
            <person name="Groppi A."/>
            <person name="Hantraye F."/>
            <person name="Hennequin C."/>
            <person name="Jauniaux N."/>
            <person name="Joyet P."/>
            <person name="Kachouri R."/>
            <person name="Kerrest A."/>
            <person name="Koszul R."/>
            <person name="Lemaire M."/>
            <person name="Lesur I."/>
            <person name="Ma L."/>
            <person name="Muller H."/>
            <person name="Nicaud J.M."/>
            <person name="Nikolski M."/>
            <person name="Oztas S."/>
            <person name="Ozier-Kalogeropoulos O."/>
            <person name="Pellenz S."/>
            <person name="Potier S."/>
            <person name="Richard G.F."/>
            <person name="Straub M.L."/>
            <person name="Suleau A."/>
            <person name="Swennene D."/>
            <person name="Tekaia F."/>
            <person name="Wesolowski-Louvel M."/>
            <person name="Westhof E."/>
            <person name="Wirth B."/>
            <person name="Zeniou-Meyer M."/>
            <person name="Zivanovic I."/>
            <person name="Bolotin-Fukuhara M."/>
            <person name="Thierry A."/>
            <person name="Bouchier C."/>
            <person name="Caudron B."/>
            <person name="Scarpelli C."/>
            <person name="Gaillardin C."/>
            <person name="Weissenbach J."/>
            <person name="Wincker P."/>
            <person name="Souciet J.L."/>
        </authorList>
    </citation>
    <scope>NUCLEOTIDE SEQUENCE [LARGE SCALE GENOMIC DNA]</scope>
    <source>
        <strain evidence="10">ATCC 8585 / CBS 2359 / DSM 70799 / NBRC 1267 / NRRL Y-1140 / WM37</strain>
    </source>
</reference>
<dbReference type="eggNOG" id="ENOG502QUW8">
    <property type="taxonomic scope" value="Eukaryota"/>
</dbReference>
<dbReference type="GO" id="GO:0007031">
    <property type="term" value="P:peroxisome organization"/>
    <property type="evidence" value="ECO:0007669"/>
    <property type="project" value="TreeGrafter"/>
</dbReference>
<evidence type="ECO:0000256" key="5">
    <source>
        <dbReference type="ARBA" id="ARBA00023140"/>
    </source>
</evidence>
<evidence type="ECO:0000256" key="7">
    <source>
        <dbReference type="SAM" id="Phobius"/>
    </source>
</evidence>
<keyword evidence="2 7" id="KW-0812">Transmembrane</keyword>
<dbReference type="KEGG" id="kla:KLLA0_E15841g"/>
<keyword evidence="4 7" id="KW-0472">Membrane</keyword>
<dbReference type="InParanoid" id="Q6CN25"/>
<feature type="domain" description="TECPR1-like DysF" evidence="8">
    <location>
        <begin position="179"/>
        <end position="531"/>
    </location>
</feature>
<feature type="region of interest" description="Disordered" evidence="6">
    <location>
        <begin position="108"/>
        <end position="130"/>
    </location>
</feature>
<organism evidence="9 10">
    <name type="scientific">Kluyveromyces lactis (strain ATCC 8585 / CBS 2359 / DSM 70799 / NBRC 1267 / NRRL Y-1140 / WM37)</name>
    <name type="common">Yeast</name>
    <name type="synonym">Candida sphaerica</name>
    <dbReference type="NCBI Taxonomy" id="284590"/>
    <lineage>
        <taxon>Eukaryota</taxon>
        <taxon>Fungi</taxon>
        <taxon>Dikarya</taxon>
        <taxon>Ascomycota</taxon>
        <taxon>Saccharomycotina</taxon>
        <taxon>Saccharomycetes</taxon>
        <taxon>Saccharomycetales</taxon>
        <taxon>Saccharomycetaceae</taxon>
        <taxon>Kluyveromyces</taxon>
    </lineage>
</organism>
<feature type="transmembrane region" description="Helical" evidence="7">
    <location>
        <begin position="352"/>
        <end position="370"/>
    </location>
</feature>
<feature type="region of interest" description="Disordered" evidence="6">
    <location>
        <begin position="463"/>
        <end position="493"/>
    </location>
</feature>
<dbReference type="OMA" id="WRLIFIQ"/>
<dbReference type="PaxDb" id="284590-Q6CN25"/>
<dbReference type="HOGENOM" id="CLU_034954_0_0_1"/>
<dbReference type="InterPro" id="IPR010482">
    <property type="entry name" value="TECPR1-like_DysF"/>
</dbReference>
<protein>
    <submittedName>
        <fullName evidence="9">KLLA0E15841p</fullName>
    </submittedName>
</protein>
<evidence type="ECO:0000256" key="6">
    <source>
        <dbReference type="SAM" id="MobiDB-lite"/>
    </source>
</evidence>
<dbReference type="InterPro" id="IPR052816">
    <property type="entry name" value="Peroxisomal_Membrane_PEX28-32"/>
</dbReference>
<feature type="compositionally biased region" description="Basic and acidic residues" evidence="6">
    <location>
        <begin position="108"/>
        <end position="121"/>
    </location>
</feature>
<feature type="transmembrane region" description="Helical" evidence="7">
    <location>
        <begin position="232"/>
        <end position="252"/>
    </location>
</feature>
<dbReference type="GO" id="GO:0005778">
    <property type="term" value="C:peroxisomal membrane"/>
    <property type="evidence" value="ECO:0007669"/>
    <property type="project" value="UniProtKB-SubCell"/>
</dbReference>
<accession>Q6CN25</accession>
<evidence type="ECO:0000256" key="2">
    <source>
        <dbReference type="ARBA" id="ARBA00022692"/>
    </source>
</evidence>